<keyword evidence="7 11" id="KW-0378">Hydrolase</keyword>
<keyword evidence="9" id="KW-0170">Cobalt</keyword>
<evidence type="ECO:0000256" key="9">
    <source>
        <dbReference type="ARBA" id="ARBA00023285"/>
    </source>
</evidence>
<dbReference type="PANTHER" id="PTHR43808:SF31">
    <property type="entry name" value="N-ACETYL-L-CITRULLINE DEACETYLASE"/>
    <property type="match status" value="1"/>
</dbReference>
<evidence type="ECO:0000256" key="2">
    <source>
        <dbReference type="ARBA" id="ARBA00005691"/>
    </source>
</evidence>
<evidence type="ECO:0000256" key="4">
    <source>
        <dbReference type="ARBA" id="ARBA00022571"/>
    </source>
</evidence>
<keyword evidence="8" id="KW-0862">Zinc</keyword>
<dbReference type="EMBL" id="JABEQK010000011">
    <property type="protein sequence ID" value="MBB2206072.1"/>
    <property type="molecule type" value="Genomic_DNA"/>
</dbReference>
<dbReference type="NCBIfam" id="NF005710">
    <property type="entry name" value="PRK07522.1"/>
    <property type="match status" value="1"/>
</dbReference>
<dbReference type="SUPFAM" id="SSF55031">
    <property type="entry name" value="Bacterial exopeptidase dimerisation domain"/>
    <property type="match status" value="1"/>
</dbReference>
<dbReference type="InterPro" id="IPR011650">
    <property type="entry name" value="Peptidase_M20_dimer"/>
</dbReference>
<keyword evidence="12" id="KW-1185">Reference proteome</keyword>
<dbReference type="SUPFAM" id="SSF53187">
    <property type="entry name" value="Zn-dependent exopeptidases"/>
    <property type="match status" value="1"/>
</dbReference>
<dbReference type="InterPro" id="IPR010169">
    <property type="entry name" value="AcOrn-deacetyl"/>
</dbReference>
<dbReference type="EC" id="3.5.1.16" evidence="11"/>
<evidence type="ECO:0000256" key="8">
    <source>
        <dbReference type="ARBA" id="ARBA00022833"/>
    </source>
</evidence>
<dbReference type="CDD" id="cd03894">
    <property type="entry name" value="M20_ArgE"/>
    <property type="match status" value="1"/>
</dbReference>
<keyword evidence="5" id="KW-0028">Amino-acid biosynthesis</keyword>
<name>A0A7W4KFN6_9PROT</name>
<dbReference type="Pfam" id="PF01546">
    <property type="entry name" value="Peptidase_M20"/>
    <property type="match status" value="1"/>
</dbReference>
<dbReference type="Gene3D" id="3.40.630.10">
    <property type="entry name" value="Zn peptidases"/>
    <property type="match status" value="1"/>
</dbReference>
<evidence type="ECO:0000259" key="10">
    <source>
        <dbReference type="Pfam" id="PF07687"/>
    </source>
</evidence>
<keyword evidence="6" id="KW-0479">Metal-binding</keyword>
<dbReference type="GO" id="GO:0008777">
    <property type="term" value="F:acetylornithine deacetylase activity"/>
    <property type="evidence" value="ECO:0007669"/>
    <property type="project" value="UniProtKB-EC"/>
</dbReference>
<evidence type="ECO:0000313" key="11">
    <source>
        <dbReference type="EMBL" id="MBB2206072.1"/>
    </source>
</evidence>
<dbReference type="AlphaFoldDB" id="A0A7W4KFN6"/>
<comment type="caution">
    <text evidence="11">The sequence shown here is derived from an EMBL/GenBank/DDBJ whole genome shotgun (WGS) entry which is preliminary data.</text>
</comment>
<dbReference type="Gene3D" id="3.30.70.360">
    <property type="match status" value="1"/>
</dbReference>
<evidence type="ECO:0000256" key="6">
    <source>
        <dbReference type="ARBA" id="ARBA00022723"/>
    </source>
</evidence>
<keyword evidence="3" id="KW-0963">Cytoplasm</keyword>
<evidence type="ECO:0000256" key="1">
    <source>
        <dbReference type="ARBA" id="ARBA00001947"/>
    </source>
</evidence>
<dbReference type="Pfam" id="PF07687">
    <property type="entry name" value="M20_dimer"/>
    <property type="match status" value="1"/>
</dbReference>
<dbReference type="GO" id="GO:0046872">
    <property type="term" value="F:metal ion binding"/>
    <property type="evidence" value="ECO:0007669"/>
    <property type="project" value="UniProtKB-KW"/>
</dbReference>
<dbReference type="NCBIfam" id="TIGR01892">
    <property type="entry name" value="AcOrn-deacetyl"/>
    <property type="match status" value="1"/>
</dbReference>
<evidence type="ECO:0000256" key="7">
    <source>
        <dbReference type="ARBA" id="ARBA00022801"/>
    </source>
</evidence>
<gene>
    <name evidence="11" type="primary">argE</name>
    <name evidence="11" type="ORF">HLH27_13750</name>
</gene>
<protein>
    <submittedName>
        <fullName evidence="11">Acetylornithine deacetylase</fullName>
        <ecNumber evidence="11">3.5.1.16</ecNumber>
    </submittedName>
</protein>
<keyword evidence="4" id="KW-0055">Arginine biosynthesis</keyword>
<sequence length="389" mass="42233">MSQIPRDATLDWLACLIAHRSVSSLSNMTLIDDVAAHFHTLGLDVRRTTNDEGTKANLFATLPGRAGAYENGLVLSGHTDVVPVEGQDWASDPFTMSIRNGRVHGRGACDMKGFLGVMLGLSQELGEHPPLHPVHFALSFDEELGCLGAPLMIRDIVAKGYRPRACIVGEPTEMGPVIAHKASRVFECHVRGKACHSSRPQDGVNAITYASRIVAFLHTLGDRIRLEEGEDPAFDPPYGTLVVGTIRGGVATNSVPEACTLTFTFRTLPPTNAARIEDIIRTYITNDILPDMQQEDPTADVTLHRRASVPAMQADHCEAVTSMIALLDKTQESCVSYGTEAGLFQEASIPTLVCGPGSILQAHRADEYVTLDQLAQCEAWLRKVIARDK</sequence>
<feature type="domain" description="Peptidase M20 dimerisation" evidence="10">
    <location>
        <begin position="178"/>
        <end position="287"/>
    </location>
</feature>
<proteinExistence type="inferred from homology"/>
<evidence type="ECO:0000256" key="5">
    <source>
        <dbReference type="ARBA" id="ARBA00022605"/>
    </source>
</evidence>
<reference evidence="11 12" key="1">
    <citation type="submission" date="2020-04" db="EMBL/GenBank/DDBJ databases">
        <title>Description of novel Gluconacetobacter.</title>
        <authorList>
            <person name="Sombolestani A."/>
        </authorList>
    </citation>
    <scope>NUCLEOTIDE SEQUENCE [LARGE SCALE GENOMIC DNA]</scope>
    <source>
        <strain evidence="11 12">LMG 27800</strain>
    </source>
</reference>
<evidence type="ECO:0000313" key="12">
    <source>
        <dbReference type="Proteomes" id="UP000540556"/>
    </source>
</evidence>
<comment type="similarity">
    <text evidence="2">Belongs to the peptidase M20A family. ArgE subfamily.</text>
</comment>
<dbReference type="RefSeq" id="WP_182950611.1">
    <property type="nucleotide sequence ID" value="NZ_JABEQK010000011.1"/>
</dbReference>
<dbReference type="InterPro" id="IPR001261">
    <property type="entry name" value="ArgE/DapE_CS"/>
</dbReference>
<dbReference type="PROSITE" id="PS00759">
    <property type="entry name" value="ARGE_DAPE_CPG2_2"/>
    <property type="match status" value="1"/>
</dbReference>
<dbReference type="InterPro" id="IPR036264">
    <property type="entry name" value="Bact_exopeptidase_dim_dom"/>
</dbReference>
<dbReference type="Proteomes" id="UP000540556">
    <property type="component" value="Unassembled WGS sequence"/>
</dbReference>
<comment type="cofactor">
    <cofactor evidence="1">
        <name>Zn(2+)</name>
        <dbReference type="ChEBI" id="CHEBI:29105"/>
    </cofactor>
</comment>
<organism evidence="11 12">
    <name type="scientific">Gluconacetobacter takamatsuzukensis</name>
    <dbReference type="NCBI Taxonomy" id="1286190"/>
    <lineage>
        <taxon>Bacteria</taxon>
        <taxon>Pseudomonadati</taxon>
        <taxon>Pseudomonadota</taxon>
        <taxon>Alphaproteobacteria</taxon>
        <taxon>Acetobacterales</taxon>
        <taxon>Acetobacteraceae</taxon>
        <taxon>Gluconacetobacter</taxon>
    </lineage>
</organism>
<accession>A0A7W4KFN6</accession>
<dbReference type="InterPro" id="IPR002933">
    <property type="entry name" value="Peptidase_M20"/>
</dbReference>
<dbReference type="PANTHER" id="PTHR43808">
    <property type="entry name" value="ACETYLORNITHINE DEACETYLASE"/>
    <property type="match status" value="1"/>
</dbReference>
<dbReference type="GO" id="GO:0006526">
    <property type="term" value="P:L-arginine biosynthetic process"/>
    <property type="evidence" value="ECO:0007669"/>
    <property type="project" value="UniProtKB-KW"/>
</dbReference>
<dbReference type="InterPro" id="IPR050072">
    <property type="entry name" value="Peptidase_M20A"/>
</dbReference>
<evidence type="ECO:0000256" key="3">
    <source>
        <dbReference type="ARBA" id="ARBA00022490"/>
    </source>
</evidence>